<feature type="transmembrane region" description="Helical" evidence="6">
    <location>
        <begin position="90"/>
        <end position="108"/>
    </location>
</feature>
<gene>
    <name evidence="9" type="ORF">Rsub_01897</name>
</gene>
<proteinExistence type="inferred from homology"/>
<dbReference type="GO" id="GO:0016020">
    <property type="term" value="C:membrane"/>
    <property type="evidence" value="ECO:0007669"/>
    <property type="project" value="UniProtKB-SubCell"/>
</dbReference>
<feature type="transmembrane region" description="Helical" evidence="6">
    <location>
        <begin position="114"/>
        <end position="133"/>
    </location>
</feature>
<keyword evidence="6" id="KW-0812">Transmembrane</keyword>
<keyword evidence="6" id="KW-1133">Transmembrane helix</keyword>
<dbReference type="GO" id="GO:0006629">
    <property type="term" value="P:lipid metabolic process"/>
    <property type="evidence" value="ECO:0007669"/>
    <property type="project" value="InterPro"/>
</dbReference>
<dbReference type="AlphaFoldDB" id="A0A2V0NUE0"/>
<protein>
    <submittedName>
        <fullName evidence="9">Omega-3 fatty acid desaturase</fullName>
    </submittedName>
</protein>
<comment type="caution">
    <text evidence="9">The sequence shown here is derived from an EMBL/GenBank/DDBJ whole genome shotgun (WGS) entry which is preliminary data.</text>
</comment>
<comment type="similarity">
    <text evidence="3">Belongs to the fatty acid desaturase type 1 family.</text>
</comment>
<evidence type="ECO:0000256" key="6">
    <source>
        <dbReference type="SAM" id="Phobius"/>
    </source>
</evidence>
<dbReference type="FunCoup" id="A0A2V0NUE0">
    <property type="interactions" value="439"/>
</dbReference>
<evidence type="ECO:0000313" key="9">
    <source>
        <dbReference type="EMBL" id="GBF89180.1"/>
    </source>
</evidence>
<dbReference type="InterPro" id="IPR012171">
    <property type="entry name" value="Fatty_acid_desaturase"/>
</dbReference>
<dbReference type="Pfam" id="PF11960">
    <property type="entry name" value="DUF3474"/>
    <property type="match status" value="1"/>
</dbReference>
<evidence type="ECO:0000256" key="4">
    <source>
        <dbReference type="ARBA" id="ARBA00023002"/>
    </source>
</evidence>
<evidence type="ECO:0000313" key="10">
    <source>
        <dbReference type="Proteomes" id="UP000247498"/>
    </source>
</evidence>
<evidence type="ECO:0000259" key="8">
    <source>
        <dbReference type="Pfam" id="PF11960"/>
    </source>
</evidence>
<evidence type="ECO:0000256" key="3">
    <source>
        <dbReference type="ARBA" id="ARBA00009295"/>
    </source>
</evidence>
<evidence type="ECO:0000256" key="1">
    <source>
        <dbReference type="ARBA" id="ARBA00004370"/>
    </source>
</evidence>
<evidence type="ECO:0000259" key="7">
    <source>
        <dbReference type="Pfam" id="PF00487"/>
    </source>
</evidence>
<dbReference type="InterPro" id="IPR005804">
    <property type="entry name" value="FA_desaturase_dom"/>
</dbReference>
<dbReference type="InParanoid" id="A0A2V0NUE0"/>
<keyword evidence="5 6" id="KW-0472">Membrane</keyword>
<dbReference type="CDD" id="cd03507">
    <property type="entry name" value="Delta12-FADS-like"/>
    <property type="match status" value="1"/>
</dbReference>
<feature type="domain" description="Fatty acid desaturase" evidence="7">
    <location>
        <begin position="112"/>
        <end position="370"/>
    </location>
</feature>
<keyword evidence="4" id="KW-0560">Oxidoreductase</keyword>
<dbReference type="InterPro" id="IPR021863">
    <property type="entry name" value="FAS_N"/>
</dbReference>
<organism evidence="9 10">
    <name type="scientific">Raphidocelis subcapitata</name>
    <dbReference type="NCBI Taxonomy" id="307507"/>
    <lineage>
        <taxon>Eukaryota</taxon>
        <taxon>Viridiplantae</taxon>
        <taxon>Chlorophyta</taxon>
        <taxon>core chlorophytes</taxon>
        <taxon>Chlorophyceae</taxon>
        <taxon>CS clade</taxon>
        <taxon>Sphaeropleales</taxon>
        <taxon>Selenastraceae</taxon>
        <taxon>Raphidocelis</taxon>
    </lineage>
</organism>
<dbReference type="GO" id="GO:0016717">
    <property type="term" value="F:oxidoreductase activity, acting on paired donors, with oxidation of a pair of donors resulting in the reduction of molecular oxygen to two molecules of water"/>
    <property type="evidence" value="ECO:0007669"/>
    <property type="project" value="InterPro"/>
</dbReference>
<dbReference type="EMBL" id="BDRX01000008">
    <property type="protein sequence ID" value="GBF89180.1"/>
    <property type="molecule type" value="Genomic_DNA"/>
</dbReference>
<keyword evidence="10" id="KW-1185">Reference proteome</keyword>
<reference evidence="9 10" key="1">
    <citation type="journal article" date="2018" name="Sci. Rep.">
        <title>Raphidocelis subcapitata (=Pseudokirchneriella subcapitata) provides an insight into genome evolution and environmental adaptations in the Sphaeropleales.</title>
        <authorList>
            <person name="Suzuki S."/>
            <person name="Yamaguchi H."/>
            <person name="Nakajima N."/>
            <person name="Kawachi M."/>
        </authorList>
    </citation>
    <scope>NUCLEOTIDE SEQUENCE [LARGE SCALE GENOMIC DNA]</scope>
    <source>
        <strain evidence="9 10">NIES-35</strain>
    </source>
</reference>
<dbReference type="OrthoDB" id="1461976at2759"/>
<name>A0A2V0NUE0_9CHLO</name>
<evidence type="ECO:0000256" key="5">
    <source>
        <dbReference type="ARBA" id="ARBA00023136"/>
    </source>
</evidence>
<evidence type="ECO:0000256" key="2">
    <source>
        <dbReference type="ARBA" id="ARBA00005189"/>
    </source>
</evidence>
<feature type="transmembrane region" description="Helical" evidence="6">
    <location>
        <begin position="252"/>
        <end position="270"/>
    </location>
</feature>
<dbReference type="Pfam" id="PF00487">
    <property type="entry name" value="FA_desaturase"/>
    <property type="match status" value="1"/>
</dbReference>
<dbReference type="STRING" id="307507.A0A2V0NUE0"/>
<comment type="pathway">
    <text evidence="2">Lipid metabolism.</text>
</comment>
<dbReference type="Proteomes" id="UP000247498">
    <property type="component" value="Unassembled WGS sequence"/>
</dbReference>
<feature type="domain" description="Fatty acid desaturase N-terminal" evidence="8">
    <location>
        <begin position="53"/>
        <end position="105"/>
    </location>
</feature>
<accession>A0A2V0NUE0</accession>
<comment type="subcellular location">
    <subcellularLocation>
        <location evidence="1">Membrane</location>
    </subcellularLocation>
</comment>
<dbReference type="PANTHER" id="PTHR32100">
    <property type="entry name" value="OMEGA-6 FATTY ACID DESATURASE, CHLOROPLASTIC"/>
    <property type="match status" value="1"/>
</dbReference>
<sequence>MQTATTARATLQQQRPLLHQRAAARPLLRGAIRPRVAALDVPTIPKDDDRTFVRKPDGSFDLSAAPPFSLSDIRDAIPARCFERSAAKSFAYLAFDVAVVAGLAAAAFTLNSWFVWPLYWLAQGTMFWALFVVGHDCGHQSFSPSRTLNDFVGNIVHASIMVPYHGWRVSHRKHHGNHGHVDNDESWYPTPKSIYDNMDELTKLGRMRFPWCLFAYPFYLLRRSPGKSGSHYDPECDLFVPSERNMVLTSDACLVGMLAVLAACTAKLGVVAMFNLYFVPYWVFVAWLDMVTYLQHHGSNDPAEKLPWYRGADWSYLRGGLTCLDREYGIFHWLTHNIGTHVVHHLFPQIPHYNLREATAAVKPVLGPYYREPVPCPPHGIPTQLAEPLVRSFNEDHWVPDEGTVVFYNRDPEFNVKKA</sequence>